<organism evidence="12 13">
    <name type="scientific">Halorhodospira halophila (strain DSM 244 / SL1)</name>
    <name type="common">Ectothiorhodospira halophila (strain DSM 244 / SL1)</name>
    <dbReference type="NCBI Taxonomy" id="349124"/>
    <lineage>
        <taxon>Bacteria</taxon>
        <taxon>Pseudomonadati</taxon>
        <taxon>Pseudomonadota</taxon>
        <taxon>Gammaproteobacteria</taxon>
        <taxon>Chromatiales</taxon>
        <taxon>Ectothiorhodospiraceae</taxon>
        <taxon>Halorhodospira</taxon>
    </lineage>
</organism>
<keyword evidence="6" id="KW-0460">Magnesium</keyword>
<reference evidence="13" key="1">
    <citation type="submission" date="2006-12" db="EMBL/GenBank/DDBJ databases">
        <title>Complete sequence of Halorhodospira halophila SL1.</title>
        <authorList>
            <consortium name="US DOE Joint Genome Institute"/>
            <person name="Copeland A."/>
            <person name="Lucas S."/>
            <person name="Lapidus A."/>
            <person name="Barry K."/>
            <person name="Detter J.C."/>
            <person name="Glavina del Rio T."/>
            <person name="Hammon N."/>
            <person name="Israni S."/>
            <person name="Dalin E."/>
            <person name="Tice H."/>
            <person name="Pitluck S."/>
            <person name="Saunders E."/>
            <person name="Brettin T."/>
            <person name="Bruce D."/>
            <person name="Han C."/>
            <person name="Tapia R."/>
            <person name="Schmutz J."/>
            <person name="Larimer F."/>
            <person name="Land M."/>
            <person name="Hauser L."/>
            <person name="Kyrpides N."/>
            <person name="Mikhailova N."/>
            <person name="Hoff W."/>
            <person name="Richardson P."/>
        </authorList>
    </citation>
    <scope>NUCLEOTIDE SEQUENCE [LARGE SCALE GENOMIC DNA]</scope>
    <source>
        <strain evidence="13">DSM 244 / SL1</strain>
    </source>
</reference>
<dbReference type="EMBL" id="CP000544">
    <property type="protein sequence ID" value="ABM63154.1"/>
    <property type="molecule type" value="Genomic_DNA"/>
</dbReference>
<dbReference type="NCBIfam" id="TIGR03598">
    <property type="entry name" value="GTPase_YsxC"/>
    <property type="match status" value="1"/>
</dbReference>
<dbReference type="GO" id="GO:0000917">
    <property type="term" value="P:division septum assembly"/>
    <property type="evidence" value="ECO:0007669"/>
    <property type="project" value="UniProtKB-KW"/>
</dbReference>
<sequence>MTADRIYRRAQFRLSAPTPADLGPDEGVEVAFAGRSNVGKSSVLNALTGQRKLARTSGTPGRTQAINCFDLDETRRLIDLPGYGYAKVPQAVKRRWERALPDYLRNRQSLYGVVVIMDVRHAPTDLDLQMLRWCADAGLVLHGVLTKADKLKRGAAHNRLQAVQRATAEDGVTLPSVQLFSALKGEGIDELTGVLDEWFAVGNSQA</sequence>
<keyword evidence="3 10" id="KW-0132">Cell division</keyword>
<dbReference type="PROSITE" id="PS51706">
    <property type="entry name" value="G_ENGB"/>
    <property type="match status" value="1"/>
</dbReference>
<evidence type="ECO:0000256" key="4">
    <source>
        <dbReference type="ARBA" id="ARBA00022723"/>
    </source>
</evidence>
<dbReference type="GO" id="GO:0005829">
    <property type="term" value="C:cytosol"/>
    <property type="evidence" value="ECO:0007669"/>
    <property type="project" value="TreeGrafter"/>
</dbReference>
<dbReference type="InterPro" id="IPR027417">
    <property type="entry name" value="P-loop_NTPase"/>
</dbReference>
<keyword evidence="5 10" id="KW-0547">Nucleotide-binding</keyword>
<dbReference type="RefSeq" id="WP_011815176.1">
    <property type="nucleotide sequence ID" value="NC_008789.1"/>
</dbReference>
<reference evidence="12 13" key="2">
    <citation type="journal article" date="2013" name="Stand. Genomic Sci.">
        <title>Complete genome sequence of Halorhodospira halophila SL1.</title>
        <authorList>
            <person name="Challacombe J.F."/>
            <person name="Majid S."/>
            <person name="Deole R."/>
            <person name="Brettin T.S."/>
            <person name="Bruce D."/>
            <person name="Delano S.F."/>
            <person name="Detter J.C."/>
            <person name="Gleasner C.D."/>
            <person name="Han C.S."/>
            <person name="Misra M."/>
            <person name="Reitenga K.G."/>
            <person name="Mikhailova N."/>
            <person name="Woyke T."/>
            <person name="Pitluck S."/>
            <person name="Nolan M."/>
            <person name="Land M.L."/>
            <person name="Saunders E."/>
            <person name="Tapia R."/>
            <person name="Lapidus A."/>
            <person name="Ivanova N."/>
            <person name="Hoff W.D."/>
        </authorList>
    </citation>
    <scope>NUCLEOTIDE SEQUENCE [LARGE SCALE GENOMIC DNA]</scope>
    <source>
        <strain evidence="13">DSM 244 / SL1</strain>
    </source>
</reference>
<evidence type="ECO:0000256" key="7">
    <source>
        <dbReference type="ARBA" id="ARBA00023134"/>
    </source>
</evidence>
<dbReference type="STRING" id="349124.Hhal_2391"/>
<dbReference type="PANTHER" id="PTHR11649">
    <property type="entry name" value="MSS1/TRME-RELATED GTP-BINDING PROTEIN"/>
    <property type="match status" value="1"/>
</dbReference>
<dbReference type="Gene3D" id="3.40.50.300">
    <property type="entry name" value="P-loop containing nucleotide triphosphate hydrolases"/>
    <property type="match status" value="1"/>
</dbReference>
<evidence type="ECO:0000256" key="3">
    <source>
        <dbReference type="ARBA" id="ARBA00022618"/>
    </source>
</evidence>
<dbReference type="Proteomes" id="UP000000647">
    <property type="component" value="Chromosome"/>
</dbReference>
<evidence type="ECO:0000313" key="13">
    <source>
        <dbReference type="Proteomes" id="UP000000647"/>
    </source>
</evidence>
<evidence type="ECO:0000313" key="12">
    <source>
        <dbReference type="EMBL" id="ABM63154.1"/>
    </source>
</evidence>
<comment type="similarity">
    <text evidence="2 10">Belongs to the TRAFAC class TrmE-Era-EngA-EngB-Septin-like GTPase superfamily. EngB GTPase family.</text>
</comment>
<comment type="cofactor">
    <cofactor evidence="1">
        <name>Mg(2+)</name>
        <dbReference type="ChEBI" id="CHEBI:18420"/>
    </cofactor>
</comment>
<keyword evidence="7 10" id="KW-0342">GTP-binding</keyword>
<evidence type="ECO:0000256" key="5">
    <source>
        <dbReference type="ARBA" id="ARBA00022741"/>
    </source>
</evidence>
<gene>
    <name evidence="10" type="primary">engB</name>
    <name evidence="12" type="ordered locus">Hhal_2391</name>
</gene>
<dbReference type="GO" id="GO:0005525">
    <property type="term" value="F:GTP binding"/>
    <property type="evidence" value="ECO:0007669"/>
    <property type="project" value="UniProtKB-UniRule"/>
</dbReference>
<keyword evidence="8 10" id="KW-0717">Septation</keyword>
<dbReference type="InterPro" id="IPR030393">
    <property type="entry name" value="G_ENGB_dom"/>
</dbReference>
<dbReference type="HOGENOM" id="CLU_033732_3_0_6"/>
<dbReference type="InterPro" id="IPR006073">
    <property type="entry name" value="GTP-bd"/>
</dbReference>
<keyword evidence="9 10" id="KW-0131">Cell cycle</keyword>
<evidence type="ECO:0000259" key="11">
    <source>
        <dbReference type="PROSITE" id="PS51706"/>
    </source>
</evidence>
<accession>A1WZP2</accession>
<dbReference type="Pfam" id="PF01926">
    <property type="entry name" value="MMR_HSR1"/>
    <property type="match status" value="1"/>
</dbReference>
<dbReference type="CDD" id="cd01876">
    <property type="entry name" value="YihA_EngB"/>
    <property type="match status" value="1"/>
</dbReference>
<dbReference type="KEGG" id="hha:Hhal_2391"/>
<dbReference type="FunFam" id="3.40.50.300:FF:000098">
    <property type="entry name" value="Probable GTP-binding protein EngB"/>
    <property type="match status" value="1"/>
</dbReference>
<dbReference type="HAMAP" id="MF_00321">
    <property type="entry name" value="GTPase_EngB"/>
    <property type="match status" value="1"/>
</dbReference>
<comment type="function">
    <text evidence="10">Necessary for normal cell division and for the maintenance of normal septation.</text>
</comment>
<evidence type="ECO:0000256" key="9">
    <source>
        <dbReference type="ARBA" id="ARBA00023306"/>
    </source>
</evidence>
<evidence type="ECO:0000256" key="10">
    <source>
        <dbReference type="HAMAP-Rule" id="MF_00321"/>
    </source>
</evidence>
<protein>
    <recommendedName>
        <fullName evidence="10">Probable GTP-binding protein EngB</fullName>
    </recommendedName>
</protein>
<dbReference type="PANTHER" id="PTHR11649:SF13">
    <property type="entry name" value="ENGB-TYPE G DOMAIN-CONTAINING PROTEIN"/>
    <property type="match status" value="1"/>
</dbReference>
<dbReference type="GO" id="GO:0046872">
    <property type="term" value="F:metal ion binding"/>
    <property type="evidence" value="ECO:0007669"/>
    <property type="project" value="UniProtKB-KW"/>
</dbReference>
<feature type="domain" description="EngB-type G" evidence="11">
    <location>
        <begin position="26"/>
        <end position="201"/>
    </location>
</feature>
<evidence type="ECO:0000256" key="1">
    <source>
        <dbReference type="ARBA" id="ARBA00001946"/>
    </source>
</evidence>
<dbReference type="OrthoDB" id="9804921at2"/>
<evidence type="ECO:0000256" key="6">
    <source>
        <dbReference type="ARBA" id="ARBA00022842"/>
    </source>
</evidence>
<evidence type="ECO:0000256" key="2">
    <source>
        <dbReference type="ARBA" id="ARBA00009638"/>
    </source>
</evidence>
<dbReference type="SUPFAM" id="SSF52540">
    <property type="entry name" value="P-loop containing nucleoside triphosphate hydrolases"/>
    <property type="match status" value="1"/>
</dbReference>
<proteinExistence type="inferred from homology"/>
<keyword evidence="13" id="KW-1185">Reference proteome</keyword>
<dbReference type="AlphaFoldDB" id="A1WZP2"/>
<dbReference type="eggNOG" id="COG0218">
    <property type="taxonomic scope" value="Bacteria"/>
</dbReference>
<keyword evidence="4" id="KW-0479">Metal-binding</keyword>
<dbReference type="InterPro" id="IPR019987">
    <property type="entry name" value="GTP-bd_ribosome_bio_YsxC"/>
</dbReference>
<evidence type="ECO:0000256" key="8">
    <source>
        <dbReference type="ARBA" id="ARBA00023210"/>
    </source>
</evidence>
<name>A1WZP2_HALHL</name>